<name>A0A9P3CBV6_9PEZI</name>
<evidence type="ECO:0000313" key="2">
    <source>
        <dbReference type="Proteomes" id="UP000825890"/>
    </source>
</evidence>
<dbReference type="GeneID" id="68287503"/>
<gene>
    <name evidence="1" type="ORF">CKM354_000192800</name>
</gene>
<comment type="caution">
    <text evidence="1">The sequence shown here is derived from an EMBL/GenBank/DDBJ whole genome shotgun (WGS) entry which is preliminary data.</text>
</comment>
<keyword evidence="2" id="KW-1185">Reference proteome</keyword>
<accession>A0A9P3CBV6</accession>
<organism evidence="1 2">
    <name type="scientific">Cercospora kikuchii</name>
    <dbReference type="NCBI Taxonomy" id="84275"/>
    <lineage>
        <taxon>Eukaryota</taxon>
        <taxon>Fungi</taxon>
        <taxon>Dikarya</taxon>
        <taxon>Ascomycota</taxon>
        <taxon>Pezizomycotina</taxon>
        <taxon>Dothideomycetes</taxon>
        <taxon>Dothideomycetidae</taxon>
        <taxon>Mycosphaerellales</taxon>
        <taxon>Mycosphaerellaceae</taxon>
        <taxon>Cercospora</taxon>
    </lineage>
</organism>
<protein>
    <submittedName>
        <fullName evidence="1">Uncharacterized protein</fullName>
    </submittedName>
</protein>
<reference evidence="1 2" key="1">
    <citation type="submission" date="2021-01" db="EMBL/GenBank/DDBJ databases">
        <title>Cercospora kikuchii MAFF 305040 whole genome shotgun sequence.</title>
        <authorList>
            <person name="Kashiwa T."/>
            <person name="Suzuki T."/>
        </authorList>
    </citation>
    <scope>NUCLEOTIDE SEQUENCE [LARGE SCALE GENOMIC DNA]</scope>
    <source>
        <strain evidence="1 2">MAFF 305040</strain>
    </source>
</reference>
<dbReference type="AlphaFoldDB" id="A0A9P3CBV6"/>
<evidence type="ECO:0000313" key="1">
    <source>
        <dbReference type="EMBL" id="GIZ38512.1"/>
    </source>
</evidence>
<sequence length="132" mass="15480">MVPTIKSLEHALGFKWKSHGGMHRATETPLPLVEEAIEDLTAELSDAWVRNRHVIPDEEELECIDTHFDRIGPELWPDEGFNRNTWLVDANEEDFGGLYPRNLYFSVPEDYDLLRQSFQELLLYKVGIRFYE</sequence>
<dbReference type="EMBL" id="BOLY01000001">
    <property type="protein sequence ID" value="GIZ38512.1"/>
    <property type="molecule type" value="Genomic_DNA"/>
</dbReference>
<dbReference type="Proteomes" id="UP000825890">
    <property type="component" value="Unassembled WGS sequence"/>
</dbReference>
<proteinExistence type="predicted"/>
<dbReference type="RefSeq" id="XP_044652999.1">
    <property type="nucleotide sequence ID" value="XM_044797064.1"/>
</dbReference>
<dbReference type="OrthoDB" id="3819808at2759"/>